<dbReference type="InterPro" id="IPR036097">
    <property type="entry name" value="HisK_dim/P_sf"/>
</dbReference>
<dbReference type="PANTHER" id="PTHR45436">
    <property type="entry name" value="SENSOR HISTIDINE KINASE YKOH"/>
    <property type="match status" value="1"/>
</dbReference>
<dbReference type="SMART" id="SM00388">
    <property type="entry name" value="HisKA"/>
    <property type="match status" value="1"/>
</dbReference>
<organism evidence="14 15">
    <name type="scientific">Labedaea rhizosphaerae</name>
    <dbReference type="NCBI Taxonomy" id="598644"/>
    <lineage>
        <taxon>Bacteria</taxon>
        <taxon>Bacillati</taxon>
        <taxon>Actinomycetota</taxon>
        <taxon>Actinomycetes</taxon>
        <taxon>Pseudonocardiales</taxon>
        <taxon>Pseudonocardiaceae</taxon>
        <taxon>Labedaea</taxon>
    </lineage>
</organism>
<evidence type="ECO:0000256" key="10">
    <source>
        <dbReference type="ARBA" id="ARBA00023136"/>
    </source>
</evidence>
<comment type="subcellular location">
    <subcellularLocation>
        <location evidence="2">Cell membrane</location>
    </subcellularLocation>
</comment>
<dbReference type="InterPro" id="IPR003594">
    <property type="entry name" value="HATPase_dom"/>
</dbReference>
<evidence type="ECO:0000259" key="12">
    <source>
        <dbReference type="PROSITE" id="PS50109"/>
    </source>
</evidence>
<evidence type="ECO:0000256" key="6">
    <source>
        <dbReference type="ARBA" id="ARBA00022692"/>
    </source>
</evidence>
<gene>
    <name evidence="14" type="ORF">EV186_11414</name>
</gene>
<evidence type="ECO:0000256" key="2">
    <source>
        <dbReference type="ARBA" id="ARBA00004236"/>
    </source>
</evidence>
<evidence type="ECO:0000256" key="9">
    <source>
        <dbReference type="ARBA" id="ARBA00023012"/>
    </source>
</evidence>
<keyword evidence="4" id="KW-0597">Phosphoprotein</keyword>
<dbReference type="Gene3D" id="3.30.565.10">
    <property type="entry name" value="Histidine kinase-like ATPase, C-terminal domain"/>
    <property type="match status" value="1"/>
</dbReference>
<evidence type="ECO:0000256" key="5">
    <source>
        <dbReference type="ARBA" id="ARBA00022679"/>
    </source>
</evidence>
<comment type="catalytic activity">
    <reaction evidence="1">
        <text>ATP + protein L-histidine = ADP + protein N-phospho-L-histidine.</text>
        <dbReference type="EC" id="2.7.13.3"/>
    </reaction>
</comment>
<keyword evidence="8 11" id="KW-1133">Transmembrane helix</keyword>
<dbReference type="GO" id="GO:0005886">
    <property type="term" value="C:plasma membrane"/>
    <property type="evidence" value="ECO:0007669"/>
    <property type="project" value="UniProtKB-SubCell"/>
</dbReference>
<dbReference type="SUPFAM" id="SSF47384">
    <property type="entry name" value="Homodimeric domain of signal transducing histidine kinase"/>
    <property type="match status" value="1"/>
</dbReference>
<protein>
    <recommendedName>
        <fullName evidence="3">histidine kinase</fullName>
        <ecNumber evidence="3">2.7.13.3</ecNumber>
    </recommendedName>
</protein>
<dbReference type="PROSITE" id="PS50885">
    <property type="entry name" value="HAMP"/>
    <property type="match status" value="1"/>
</dbReference>
<dbReference type="EC" id="2.7.13.3" evidence="3"/>
<dbReference type="PANTHER" id="PTHR45436:SF5">
    <property type="entry name" value="SENSOR HISTIDINE KINASE TRCS"/>
    <property type="match status" value="1"/>
</dbReference>
<comment type="caution">
    <text evidence="14">The sequence shown here is derived from an EMBL/GenBank/DDBJ whole genome shotgun (WGS) entry which is preliminary data.</text>
</comment>
<evidence type="ECO:0000256" key="7">
    <source>
        <dbReference type="ARBA" id="ARBA00022777"/>
    </source>
</evidence>
<evidence type="ECO:0000256" key="3">
    <source>
        <dbReference type="ARBA" id="ARBA00012438"/>
    </source>
</evidence>
<dbReference type="Pfam" id="PF00512">
    <property type="entry name" value="HisKA"/>
    <property type="match status" value="1"/>
</dbReference>
<dbReference type="PROSITE" id="PS50109">
    <property type="entry name" value="HIS_KIN"/>
    <property type="match status" value="1"/>
</dbReference>
<feature type="domain" description="Histidine kinase" evidence="12">
    <location>
        <begin position="251"/>
        <end position="461"/>
    </location>
</feature>
<sequence>MRTRLQGIVLFLVGLAVFGLGIPLARSVAQSEQQRLFVDRLTDTSRFASVAQRPLTEDRAAPLRDQLRRYTEVYGIEVAVFNRETGLVVDSGTHAISPDDPAVKQLVGAALAGRQPSPGPLLLPWDDRKLMLAEPVLVDGEVRGAVLTVSPTDRTRQRVLLWWLGIAIGGVVVFLLALFAALPVVRWIMRPVGRLDEATGALVGAVVSGRPVEPVGDDQGPAELRRLSRSFDRMASRVNEALRAQRKFVADASHQLRNPLTVLKLRLANLEGHVDSSAEEHRAAALAEADRLKQTLDDLLSMARAEGAGDPVPTEVAPSVADRAADWRVLAANEDVRLEVDPIEAGTMVLLPPRGMETILDALLDNALKFSPPDTEVRIGVGGDDDELTLTVRDHGPGLDPDELERATDRFWRSPAHQNVTGSGLGLAIVRSVVDRVGGSMELSLPDGGGLAVTVRVPRVQTLASR</sequence>
<dbReference type="OrthoDB" id="9786919at2"/>
<dbReference type="InterPro" id="IPR004358">
    <property type="entry name" value="Sig_transdc_His_kin-like_C"/>
</dbReference>
<name>A0A4R6RR20_LABRH</name>
<evidence type="ECO:0000256" key="11">
    <source>
        <dbReference type="SAM" id="Phobius"/>
    </source>
</evidence>
<keyword evidence="7 14" id="KW-0418">Kinase</keyword>
<dbReference type="Gene3D" id="1.10.287.130">
    <property type="match status" value="1"/>
</dbReference>
<dbReference type="SUPFAM" id="SSF55874">
    <property type="entry name" value="ATPase domain of HSP90 chaperone/DNA topoisomerase II/histidine kinase"/>
    <property type="match status" value="1"/>
</dbReference>
<feature type="transmembrane region" description="Helical" evidence="11">
    <location>
        <begin position="160"/>
        <end position="185"/>
    </location>
</feature>
<dbReference type="CDD" id="cd00082">
    <property type="entry name" value="HisKA"/>
    <property type="match status" value="1"/>
</dbReference>
<dbReference type="InterPro" id="IPR003660">
    <property type="entry name" value="HAMP_dom"/>
</dbReference>
<keyword evidence="6 11" id="KW-0812">Transmembrane</keyword>
<reference evidence="14 15" key="1">
    <citation type="submission" date="2019-03" db="EMBL/GenBank/DDBJ databases">
        <title>Genomic Encyclopedia of Type Strains, Phase IV (KMG-IV): sequencing the most valuable type-strain genomes for metagenomic binning, comparative biology and taxonomic classification.</title>
        <authorList>
            <person name="Goeker M."/>
        </authorList>
    </citation>
    <scope>NUCLEOTIDE SEQUENCE [LARGE SCALE GENOMIC DNA]</scope>
    <source>
        <strain evidence="14 15">DSM 45361</strain>
    </source>
</reference>
<evidence type="ECO:0000256" key="1">
    <source>
        <dbReference type="ARBA" id="ARBA00000085"/>
    </source>
</evidence>
<keyword evidence="9" id="KW-0902">Two-component regulatory system</keyword>
<dbReference type="CDD" id="cd00075">
    <property type="entry name" value="HATPase"/>
    <property type="match status" value="1"/>
</dbReference>
<dbReference type="SMART" id="SM00387">
    <property type="entry name" value="HATPase_c"/>
    <property type="match status" value="1"/>
</dbReference>
<feature type="domain" description="HAMP" evidence="13">
    <location>
        <begin position="186"/>
        <end position="243"/>
    </location>
</feature>
<keyword evidence="5" id="KW-0808">Transferase</keyword>
<dbReference type="EMBL" id="SNXZ01000014">
    <property type="protein sequence ID" value="TDP89190.1"/>
    <property type="molecule type" value="Genomic_DNA"/>
</dbReference>
<evidence type="ECO:0000313" key="14">
    <source>
        <dbReference type="EMBL" id="TDP89190.1"/>
    </source>
</evidence>
<evidence type="ECO:0000256" key="8">
    <source>
        <dbReference type="ARBA" id="ARBA00022989"/>
    </source>
</evidence>
<accession>A0A4R6RR20</accession>
<dbReference type="SMART" id="SM00304">
    <property type="entry name" value="HAMP"/>
    <property type="match status" value="1"/>
</dbReference>
<dbReference type="Proteomes" id="UP000295444">
    <property type="component" value="Unassembled WGS sequence"/>
</dbReference>
<dbReference type="GO" id="GO:0000155">
    <property type="term" value="F:phosphorelay sensor kinase activity"/>
    <property type="evidence" value="ECO:0007669"/>
    <property type="project" value="InterPro"/>
</dbReference>
<evidence type="ECO:0000256" key="4">
    <source>
        <dbReference type="ARBA" id="ARBA00022553"/>
    </source>
</evidence>
<dbReference type="PRINTS" id="PR00344">
    <property type="entry name" value="BCTRLSENSOR"/>
</dbReference>
<dbReference type="RefSeq" id="WP_133854400.1">
    <property type="nucleotide sequence ID" value="NZ_SNXZ01000014.1"/>
</dbReference>
<dbReference type="InterPro" id="IPR003661">
    <property type="entry name" value="HisK_dim/P_dom"/>
</dbReference>
<dbReference type="InterPro" id="IPR050428">
    <property type="entry name" value="TCS_sensor_his_kinase"/>
</dbReference>
<proteinExistence type="predicted"/>
<evidence type="ECO:0000313" key="15">
    <source>
        <dbReference type="Proteomes" id="UP000295444"/>
    </source>
</evidence>
<dbReference type="InterPro" id="IPR005467">
    <property type="entry name" value="His_kinase_dom"/>
</dbReference>
<keyword evidence="15" id="KW-1185">Reference proteome</keyword>
<keyword evidence="10 11" id="KW-0472">Membrane</keyword>
<dbReference type="AlphaFoldDB" id="A0A4R6RR20"/>
<dbReference type="InterPro" id="IPR036890">
    <property type="entry name" value="HATPase_C_sf"/>
</dbReference>
<dbReference type="Pfam" id="PF02518">
    <property type="entry name" value="HATPase_c"/>
    <property type="match status" value="1"/>
</dbReference>
<evidence type="ECO:0000259" key="13">
    <source>
        <dbReference type="PROSITE" id="PS50885"/>
    </source>
</evidence>